<proteinExistence type="predicted"/>
<dbReference type="InterPro" id="IPR021109">
    <property type="entry name" value="Peptidase_aspartic_dom_sf"/>
</dbReference>
<name>A0A0L7KMG5_OPEBR</name>
<dbReference type="EMBL" id="JTDY01008597">
    <property type="protein sequence ID" value="KOB64492.1"/>
    <property type="molecule type" value="Genomic_DNA"/>
</dbReference>
<dbReference type="Gene3D" id="2.40.70.10">
    <property type="entry name" value="Acid Proteases"/>
    <property type="match status" value="1"/>
</dbReference>
<accession>A0A0L7KMG5</accession>
<organism evidence="1 2">
    <name type="scientific">Operophtera brumata</name>
    <name type="common">Winter moth</name>
    <name type="synonym">Phalaena brumata</name>
    <dbReference type="NCBI Taxonomy" id="104452"/>
    <lineage>
        <taxon>Eukaryota</taxon>
        <taxon>Metazoa</taxon>
        <taxon>Ecdysozoa</taxon>
        <taxon>Arthropoda</taxon>
        <taxon>Hexapoda</taxon>
        <taxon>Insecta</taxon>
        <taxon>Pterygota</taxon>
        <taxon>Neoptera</taxon>
        <taxon>Endopterygota</taxon>
        <taxon>Lepidoptera</taxon>
        <taxon>Glossata</taxon>
        <taxon>Ditrysia</taxon>
        <taxon>Geometroidea</taxon>
        <taxon>Geometridae</taxon>
        <taxon>Larentiinae</taxon>
        <taxon>Operophtera</taxon>
    </lineage>
</organism>
<reference evidence="1 2" key="1">
    <citation type="journal article" date="2015" name="Genome Biol. Evol.">
        <title>The genome of winter moth (Operophtera brumata) provides a genomic perspective on sexual dimorphism and phenology.</title>
        <authorList>
            <person name="Derks M.F."/>
            <person name="Smit S."/>
            <person name="Salis L."/>
            <person name="Schijlen E."/>
            <person name="Bossers A."/>
            <person name="Mateman C."/>
            <person name="Pijl A.S."/>
            <person name="de Ridder D."/>
            <person name="Groenen M.A."/>
            <person name="Visser M.E."/>
            <person name="Megens H.J."/>
        </authorList>
    </citation>
    <scope>NUCLEOTIDE SEQUENCE [LARGE SCALE GENOMIC DNA]</scope>
    <source>
        <strain evidence="1">WM2013NL</strain>
        <tissue evidence="1">Head and thorax</tissue>
    </source>
</reference>
<gene>
    <name evidence="1" type="ORF">OBRU01_20069</name>
</gene>
<dbReference type="Proteomes" id="UP000037510">
    <property type="component" value="Unassembled WGS sequence"/>
</dbReference>
<keyword evidence="2" id="KW-1185">Reference proteome</keyword>
<protein>
    <submittedName>
        <fullName evidence="1">Retrovirus-related Pol polyprotein from transposon 17.6</fullName>
    </submittedName>
</protein>
<comment type="caution">
    <text evidence="1">The sequence shown here is derived from an EMBL/GenBank/DDBJ whole genome shotgun (WGS) entry which is preliminary data.</text>
</comment>
<evidence type="ECO:0000313" key="1">
    <source>
        <dbReference type="EMBL" id="KOB64492.1"/>
    </source>
</evidence>
<sequence length="197" mass="23171">MEYLIFKIRPNFPLDHFDIEQLHMQVPRANEMGLRDKTFGIWQIFPRKRHPIYSCTQIVRLADGVSRKMDLLSAEVKVTLKHKTEQVKFLIFPDSHNNETLLGIDFLQKFNISVNFGQSFWNFAENQNKKFKLNYEKMRRPLLQTFSVRNFASSLWTTMSFFSQWGIRHLSFDSASFSRALDGARNARNETLATGLK</sequence>
<evidence type="ECO:0000313" key="2">
    <source>
        <dbReference type="Proteomes" id="UP000037510"/>
    </source>
</evidence>
<dbReference type="AlphaFoldDB" id="A0A0L7KMG5"/>